<name>D6CH11_VITVI</name>
<evidence type="ECO:0000313" key="4">
    <source>
        <dbReference type="Proteomes" id="UP000009183"/>
    </source>
</evidence>
<accession>D6CH11</accession>
<gene>
    <name evidence="3" type="ordered locus">VIT_07s0005g05580</name>
    <name evidence="2" type="ORF">VIT_00s0650g00030</name>
</gene>
<dbReference type="EMBL" id="FN595817">
    <property type="protein sequence ID" value="CBI29542.3"/>
    <property type="molecule type" value="Genomic_DNA"/>
</dbReference>
<organism evidence="4">
    <name type="scientific">Vitis vinifera</name>
    <name type="common">Grape</name>
    <dbReference type="NCBI Taxonomy" id="29760"/>
    <lineage>
        <taxon>Eukaryota</taxon>
        <taxon>Viridiplantae</taxon>
        <taxon>Streptophyta</taxon>
        <taxon>Embryophyta</taxon>
        <taxon>Tracheophyta</taxon>
        <taxon>Spermatophyta</taxon>
        <taxon>Magnoliopsida</taxon>
        <taxon>eudicotyledons</taxon>
        <taxon>Gunneridae</taxon>
        <taxon>Pentapetalae</taxon>
        <taxon>rosids</taxon>
        <taxon>Vitales</taxon>
        <taxon>Vitaceae</taxon>
        <taxon>Viteae</taxon>
        <taxon>Vitis</taxon>
    </lineage>
</organism>
<dbReference type="Proteomes" id="UP000009183">
    <property type="component" value="Unassembled WGS sequence, unordered"/>
</dbReference>
<keyword evidence="4" id="KW-1185">Reference proteome</keyword>
<reference evidence="2" key="2">
    <citation type="submission" date="2011-05" db="EMBL/GenBank/DDBJ databases">
        <title>High quality assembly and annotation of grapevine genome.</title>
        <authorList>
            <person name="Vitulo N."/>
            <person name="Olivier J."/>
            <person name="Forcato C."/>
            <person name="Albiero A."/>
            <person name="D'Angelo M."/>
            <person name="Zimbello R."/>
            <person name="Schiavon R."/>
            <person name="Rigobello C."/>
            <person name="Policriti A."/>
            <person name="Clepet C."/>
            <person name="Casagrande A."/>
            <person name="Choisne N."/>
            <person name="Vezzi A."/>
            <person name="Hugueney P."/>
            <person name="Horner D."/>
            <person name="Mica E."/>
            <person name="Cattonaro F."/>
            <person name="Del Fabbro C."/>
            <person name="Alaux M."/>
            <person name="Di Gaspero G."/>
            <person name="Scalabrin S."/>
            <person name="Pesole G."/>
            <person name="Delledonne M."/>
            <person name="Pezzotti M."/>
            <person name="Pe E.M."/>
            <person name="Caboche M."/>
            <person name="Adam-Blondon A.-F."/>
            <person name="Weissenbach J."/>
            <person name="Quetier F."/>
            <person name="Wincker P."/>
            <person name="Morgante M."/>
            <person name="Valle G."/>
        </authorList>
    </citation>
    <scope>NUCLEOTIDE SEQUENCE</scope>
</reference>
<evidence type="ECO:0000313" key="3">
    <source>
        <dbReference type="EMBL" id="CBI37265.3"/>
    </source>
</evidence>
<dbReference type="EMBL" id="FN596502">
    <property type="protein sequence ID" value="CBI37265.3"/>
    <property type="molecule type" value="Genomic_DNA"/>
</dbReference>
<dbReference type="PaxDb" id="29760-VIT_00s0650g00030.t01"/>
<dbReference type="Proteomes" id="UP000009183">
    <property type="component" value="Chromosome 7"/>
</dbReference>
<sequence length="52" mass="6170">MILFHLFHKYQWVCRSNKPNGQPKWLLSLIPDYSLLNFMLTTAIYILVPSAF</sequence>
<keyword evidence="1" id="KW-1133">Transmembrane helix</keyword>
<protein>
    <submittedName>
        <fullName evidence="2">Uncharacterized protein</fullName>
    </submittedName>
</protein>
<reference evidence="4" key="1">
    <citation type="journal article" date="2007" name="Nature">
        <title>The grapevine genome sequence suggests ancestral hexaploidization in major angiosperm phyla.</title>
        <authorList>
            <consortium name="The French-Italian Public Consortium for Grapevine Genome Characterization."/>
            <person name="Jaillon O."/>
            <person name="Aury J.-M."/>
            <person name="Noel B."/>
            <person name="Policriti A."/>
            <person name="Clepet C."/>
            <person name="Casagrande A."/>
            <person name="Choisne N."/>
            <person name="Aubourg S."/>
            <person name="Vitulo N."/>
            <person name="Jubin C."/>
            <person name="Vezzi A."/>
            <person name="Legeai F."/>
            <person name="Hugueney P."/>
            <person name="Dasilva C."/>
            <person name="Horner D."/>
            <person name="Mica E."/>
            <person name="Jublot D."/>
            <person name="Poulain J."/>
            <person name="Bruyere C."/>
            <person name="Billault A."/>
            <person name="Segurens B."/>
            <person name="Gouyvenoux M."/>
            <person name="Ugarte E."/>
            <person name="Cattonaro F."/>
            <person name="Anthouard V."/>
            <person name="Vico V."/>
            <person name="Del Fabbro C."/>
            <person name="Alaux M."/>
            <person name="Di Gaspero G."/>
            <person name="Dumas V."/>
            <person name="Felice N."/>
            <person name="Paillard S."/>
            <person name="Juman I."/>
            <person name="Moroldo M."/>
            <person name="Scalabrin S."/>
            <person name="Canaguier A."/>
            <person name="Le Clainche I."/>
            <person name="Malacrida G."/>
            <person name="Durand E."/>
            <person name="Pesole G."/>
            <person name="Laucou V."/>
            <person name="Chatelet P."/>
            <person name="Merdinoglu D."/>
            <person name="Delledonne M."/>
            <person name="Pezzotti M."/>
            <person name="Lecharny A."/>
            <person name="Scarpelli C."/>
            <person name="Artiguenave F."/>
            <person name="Pe M.E."/>
            <person name="Valle G."/>
            <person name="Morgante M."/>
            <person name="Caboche M."/>
            <person name="Adam-Blondon A.-F."/>
            <person name="Weissenbach J."/>
            <person name="Quetier F."/>
            <person name="Wincker P."/>
        </authorList>
    </citation>
    <scope>NUCLEOTIDE SEQUENCE [LARGE SCALE GENOMIC DNA]</scope>
    <source>
        <strain evidence="4">cv. Pinot noir / PN40024</strain>
    </source>
</reference>
<dbReference type="HOGENOM" id="CLU_3091232_0_0_1"/>
<keyword evidence="1" id="KW-0472">Membrane</keyword>
<keyword evidence="1" id="KW-0812">Transmembrane</keyword>
<proteinExistence type="predicted"/>
<dbReference type="OrthoDB" id="1932925at2759"/>
<evidence type="ECO:0000256" key="1">
    <source>
        <dbReference type="SAM" id="Phobius"/>
    </source>
</evidence>
<evidence type="ECO:0000313" key="2">
    <source>
        <dbReference type="EMBL" id="CBI29542.3"/>
    </source>
</evidence>
<dbReference type="AlphaFoldDB" id="D6CH11"/>
<feature type="transmembrane region" description="Helical" evidence="1">
    <location>
        <begin position="25"/>
        <end position="48"/>
    </location>
</feature>